<reference evidence="2 3" key="1">
    <citation type="submission" date="2013-08" db="EMBL/GenBank/DDBJ databases">
        <authorList>
            <person name="Huang J."/>
            <person name="Wang G."/>
        </authorList>
    </citation>
    <scope>NUCLEOTIDE SEQUENCE [LARGE SCALE GENOMIC DNA]</scope>
    <source>
        <strain evidence="2 3">JSM 076056</strain>
    </source>
</reference>
<keyword evidence="1" id="KW-0812">Transmembrane</keyword>
<dbReference type="RefSeq" id="WP_026801805.1">
    <property type="nucleotide sequence ID" value="NZ_AULI01000025.1"/>
</dbReference>
<keyword evidence="3" id="KW-1185">Reference proteome</keyword>
<comment type="caution">
    <text evidence="2">The sequence shown here is derived from an EMBL/GenBank/DDBJ whole genome shotgun (WGS) entry which is preliminary data.</text>
</comment>
<dbReference type="Proteomes" id="UP000030528">
    <property type="component" value="Unassembled WGS sequence"/>
</dbReference>
<feature type="transmembrane region" description="Helical" evidence="1">
    <location>
        <begin position="37"/>
        <end position="58"/>
    </location>
</feature>
<organism evidence="2 3">
    <name type="scientific">Pontibacillus halophilus JSM 076056 = DSM 19796</name>
    <dbReference type="NCBI Taxonomy" id="1385510"/>
    <lineage>
        <taxon>Bacteria</taxon>
        <taxon>Bacillati</taxon>
        <taxon>Bacillota</taxon>
        <taxon>Bacilli</taxon>
        <taxon>Bacillales</taxon>
        <taxon>Bacillaceae</taxon>
        <taxon>Pontibacillus</taxon>
    </lineage>
</organism>
<evidence type="ECO:0000313" key="2">
    <source>
        <dbReference type="EMBL" id="KGX88756.1"/>
    </source>
</evidence>
<dbReference type="OrthoDB" id="2973101at2"/>
<protein>
    <submittedName>
        <fullName evidence="2">Uncharacterized protein</fullName>
    </submittedName>
</protein>
<name>A0A0A5G6K3_9BACI</name>
<accession>A0A0A5G6K3</accession>
<sequence length="62" mass="6931">MVFWICIALIGILTPISQVSSDKKLTNREKKRSILGILGISATLTVLLLIIEYSYLIADMIH</sequence>
<proteinExistence type="predicted"/>
<gene>
    <name evidence="2" type="ORF">N781_09565</name>
</gene>
<keyword evidence="1" id="KW-1133">Transmembrane helix</keyword>
<evidence type="ECO:0000313" key="3">
    <source>
        <dbReference type="Proteomes" id="UP000030528"/>
    </source>
</evidence>
<evidence type="ECO:0000256" key="1">
    <source>
        <dbReference type="SAM" id="Phobius"/>
    </source>
</evidence>
<dbReference type="EMBL" id="AVPE01000025">
    <property type="protein sequence ID" value="KGX88756.1"/>
    <property type="molecule type" value="Genomic_DNA"/>
</dbReference>
<keyword evidence="1" id="KW-0472">Membrane</keyword>
<dbReference type="AlphaFoldDB" id="A0A0A5G6K3"/>